<dbReference type="EMBL" id="AP028909">
    <property type="protein sequence ID" value="BES89175.1"/>
    <property type="molecule type" value="Genomic_DNA"/>
</dbReference>
<feature type="coiled-coil region" evidence="1">
    <location>
        <begin position="94"/>
        <end position="121"/>
    </location>
</feature>
<evidence type="ECO:0000256" key="1">
    <source>
        <dbReference type="SAM" id="Coils"/>
    </source>
</evidence>
<keyword evidence="2" id="KW-0472">Membrane</keyword>
<keyword evidence="2" id="KW-0812">Transmembrane</keyword>
<dbReference type="Proteomes" id="UP001307889">
    <property type="component" value="Chromosome 1"/>
</dbReference>
<accession>A0ABN7AE87</accession>
<protein>
    <submittedName>
        <fullName evidence="3">Uncharacterized protein</fullName>
    </submittedName>
</protein>
<sequence length="134" mass="15496">MKNPLPKAIPLEESSQMEREIQVPIGSSCAAPEAKYEKVESNAMWFWARRTCTVPSVTVFLCLLFSLLFLTKHLKDLYDLTRKAQRFRRYTDFLEEVSETMSNLEVNANKSLQNLQVLNNAIDSRFRADRPPNP</sequence>
<keyword evidence="1" id="KW-0175">Coiled coil</keyword>
<keyword evidence="2" id="KW-1133">Transmembrane helix</keyword>
<keyword evidence="4" id="KW-1185">Reference proteome</keyword>
<gene>
    <name evidence="3" type="ORF">NTJ_01982</name>
</gene>
<name>A0ABN7AE87_9HEMI</name>
<evidence type="ECO:0000313" key="3">
    <source>
        <dbReference type="EMBL" id="BES89175.1"/>
    </source>
</evidence>
<organism evidence="3 4">
    <name type="scientific">Nesidiocoris tenuis</name>
    <dbReference type="NCBI Taxonomy" id="355587"/>
    <lineage>
        <taxon>Eukaryota</taxon>
        <taxon>Metazoa</taxon>
        <taxon>Ecdysozoa</taxon>
        <taxon>Arthropoda</taxon>
        <taxon>Hexapoda</taxon>
        <taxon>Insecta</taxon>
        <taxon>Pterygota</taxon>
        <taxon>Neoptera</taxon>
        <taxon>Paraneoptera</taxon>
        <taxon>Hemiptera</taxon>
        <taxon>Heteroptera</taxon>
        <taxon>Panheteroptera</taxon>
        <taxon>Cimicomorpha</taxon>
        <taxon>Miridae</taxon>
        <taxon>Dicyphina</taxon>
        <taxon>Nesidiocoris</taxon>
    </lineage>
</organism>
<feature type="transmembrane region" description="Helical" evidence="2">
    <location>
        <begin position="47"/>
        <end position="70"/>
    </location>
</feature>
<proteinExistence type="predicted"/>
<reference evidence="3 4" key="1">
    <citation type="submission" date="2023-09" db="EMBL/GenBank/DDBJ databases">
        <title>Nesidiocoris tenuis whole genome shotgun sequence.</title>
        <authorList>
            <person name="Shibata T."/>
            <person name="Shimoda M."/>
            <person name="Kobayashi T."/>
            <person name="Uehara T."/>
        </authorList>
    </citation>
    <scope>NUCLEOTIDE SEQUENCE [LARGE SCALE GENOMIC DNA]</scope>
    <source>
        <strain evidence="3 4">Japan</strain>
    </source>
</reference>
<evidence type="ECO:0000313" key="4">
    <source>
        <dbReference type="Proteomes" id="UP001307889"/>
    </source>
</evidence>
<evidence type="ECO:0000256" key="2">
    <source>
        <dbReference type="SAM" id="Phobius"/>
    </source>
</evidence>